<keyword evidence="3" id="KW-1185">Reference proteome</keyword>
<name>A0A1Z3HUJ2_9CYAN</name>
<dbReference type="Proteomes" id="UP000191901">
    <property type="component" value="Chromosome"/>
</dbReference>
<keyword evidence="1" id="KW-0812">Transmembrane</keyword>
<dbReference type="KEGG" id="hhg:XM38_049200"/>
<evidence type="ECO:0000256" key="1">
    <source>
        <dbReference type="SAM" id="Phobius"/>
    </source>
</evidence>
<feature type="transmembrane region" description="Helical" evidence="1">
    <location>
        <begin position="176"/>
        <end position="196"/>
    </location>
</feature>
<dbReference type="EMBL" id="CP021983">
    <property type="protein sequence ID" value="ASC73946.1"/>
    <property type="molecule type" value="Genomic_DNA"/>
</dbReference>
<sequence>MPVDVQPYRTRRFTDWSPLAALGALGILAIAVVVSPFLSRRLLNTTVQVSPEETTRLEAVQPRGGLGALRIDTRARLPKNTWLTFEVQVFDSQNNLLASGIKQAWRESGIWREDGESGTWSEQDLKGRFDIRRASIDQPITLAITVLEQGRTGGQPLAQPVSFEVTVRDGVIDSRFLWVGFFGVLVIALITSLAVGKSGRKVVSERANDSDVAGRATLGGADKLVRVNIDVISDETSPRELQAHLIIKDGYGEQIYSRRLSVPLTFRREDGKIDSAKGHVSLDLVLEPRGSYGFSVEVMPDGPVDYTYLAVKEGVRTLQPTEIIRLRT</sequence>
<reference evidence="2 3" key="1">
    <citation type="journal article" date="2016" name="Biochim. Biophys. Acta">
        <title>Characterization of red-shifted phycobilisomes isolated from the chlorophyll f-containing cyanobacterium Halomicronema hongdechloris.</title>
        <authorList>
            <person name="Li Y."/>
            <person name="Lin Y."/>
            <person name="Garvey C.J."/>
            <person name="Birch D."/>
            <person name="Corkery R.W."/>
            <person name="Loughlin P.C."/>
            <person name="Scheer H."/>
            <person name="Willows R.D."/>
            <person name="Chen M."/>
        </authorList>
    </citation>
    <scope>NUCLEOTIDE SEQUENCE [LARGE SCALE GENOMIC DNA]</scope>
    <source>
        <strain evidence="2 3">C2206</strain>
    </source>
</reference>
<dbReference type="AlphaFoldDB" id="A0A1Z3HUJ2"/>
<feature type="transmembrane region" description="Helical" evidence="1">
    <location>
        <begin position="20"/>
        <end position="38"/>
    </location>
</feature>
<keyword evidence="1" id="KW-0472">Membrane</keyword>
<proteinExistence type="predicted"/>
<accession>A0A1Z3HUJ2</accession>
<protein>
    <submittedName>
        <fullName evidence="2">Uncharacterized protein</fullName>
    </submittedName>
</protein>
<dbReference type="OrthoDB" id="555543at2"/>
<evidence type="ECO:0000313" key="3">
    <source>
        <dbReference type="Proteomes" id="UP000191901"/>
    </source>
</evidence>
<evidence type="ECO:0000313" key="2">
    <source>
        <dbReference type="EMBL" id="ASC73946.1"/>
    </source>
</evidence>
<gene>
    <name evidence="2" type="ORF">XM38_049200</name>
</gene>
<organism evidence="2 3">
    <name type="scientific">Halomicronema hongdechloris C2206</name>
    <dbReference type="NCBI Taxonomy" id="1641165"/>
    <lineage>
        <taxon>Bacteria</taxon>
        <taxon>Bacillati</taxon>
        <taxon>Cyanobacteriota</taxon>
        <taxon>Cyanophyceae</taxon>
        <taxon>Nodosilineales</taxon>
        <taxon>Nodosilineaceae</taxon>
        <taxon>Halomicronema</taxon>
    </lineage>
</organism>
<keyword evidence="1" id="KW-1133">Transmembrane helix</keyword>
<dbReference type="RefSeq" id="WP_088431242.1">
    <property type="nucleotide sequence ID" value="NZ_CP021983.2"/>
</dbReference>